<evidence type="ECO:0000313" key="2">
    <source>
        <dbReference type="EMBL" id="CAJ0778713.1"/>
    </source>
</evidence>
<protein>
    <recommendedName>
        <fullName evidence="1">Rhamnogalacturonase A/B/Epimerase-like pectate lyase domain-containing protein</fullName>
    </recommendedName>
</protein>
<dbReference type="SUPFAM" id="SSF51126">
    <property type="entry name" value="Pectin lyase-like"/>
    <property type="match status" value="1"/>
</dbReference>
<sequence length="847" mass="89189">MTISTTSNSVVAQGNGATTNFSFSFAVPSAAFLQVLYADTTGTVTLLPPSSYSVSGIGSSVGGSVTYPLSGPPIPAGTSLLIQRIVPYLQLTDLINQAGYYPNVVELALDYLTMEIQQLAQNSALSLNVPFAAVAPGLTFPNAAGRASKLAGFDASGNVAVYPITASVGAGSLTSEGPFVAGTNFTPGVTTSLTLSQAYGSAANVAVHFDGLYQGTDQYTLTGTQITFTSPIPVGVSKIYIVGGTTLSIYVPAANSVGDGQLSWGNILNRTVDSIAALASLNPSIYTRAFATGYYVAQDGGGGHYVYSSTTPQANANGGTIVASTYAGATGCWLLITIGMVSIKQFGAKGDDTADDTATTQACMTWCYTNLKAMWVPKGTYKLTSKVSVAGPMTIIGEALSPPVTPAYQQGQPVVTFHSTITSGYAIQCGGPTYARGGHYENFRVYGSGTAQHGFYIQNQGWEGCIRNVTIESFTGTGCTLDYLQDSTITNLAIIDCGSENQYPSLNIINGSNILRFEHLRLEITPYMMNVNAGADIYFAGCHFETSEYVSGPITVLNRYTRYSTIIINNASTDVQFDSCIFGPNSVQGVAAHFSVAPTSVAAMVSVAGCANVRFSKCRFAMSGANRSANFLSFNTGTSSTSVTECSFEQVYTDVNAIVLSGTTFVNNDVSWFDDGVSTLMYGIANQPGGSPSIVENNRLYQNISTGQVKTAGYLLTSQTGGSYLIIGYNQNSVSKFYKHHNAACLAKPWMQAQNVNLTGFSGTLDLELYDINTQFYWTAAATVSSIINMCSGQRVKLWNSSAGTLTVNNAGNVVLKGNVNASAGQNGILVLEESGTGYLMETSRNF</sequence>
<dbReference type="Pfam" id="PF12708">
    <property type="entry name" value="Pect-lyase_RHGA_epim"/>
    <property type="match status" value="1"/>
</dbReference>
<dbReference type="Gene3D" id="2.160.20.10">
    <property type="entry name" value="Single-stranded right-handed beta-helix, Pectin lyase-like"/>
    <property type="match status" value="1"/>
</dbReference>
<comment type="caution">
    <text evidence="2">The sequence shown here is derived from an EMBL/GenBank/DDBJ whole genome shotgun (WGS) entry which is preliminary data.</text>
</comment>
<dbReference type="RefSeq" id="WP_316655429.1">
    <property type="nucleotide sequence ID" value="NZ_CATYWO010000001.1"/>
</dbReference>
<evidence type="ECO:0000259" key="1">
    <source>
        <dbReference type="Pfam" id="PF12708"/>
    </source>
</evidence>
<reference evidence="2 3" key="1">
    <citation type="submission" date="2023-07" db="EMBL/GenBank/DDBJ databases">
        <authorList>
            <person name="Peeters C."/>
        </authorList>
    </citation>
    <scope>NUCLEOTIDE SEQUENCE [LARGE SCALE GENOMIC DNA]</scope>
    <source>
        <strain evidence="2 3">LMG 7141</strain>
    </source>
</reference>
<evidence type="ECO:0000313" key="3">
    <source>
        <dbReference type="Proteomes" id="UP001189616"/>
    </source>
</evidence>
<proteinExistence type="predicted"/>
<dbReference type="EMBL" id="CATYWO010000001">
    <property type="protein sequence ID" value="CAJ0778713.1"/>
    <property type="molecule type" value="Genomic_DNA"/>
</dbReference>
<keyword evidence="3" id="KW-1185">Reference proteome</keyword>
<organism evidence="2 3">
    <name type="scientific">Ralstonia condita</name>
    <dbReference type="NCBI Taxonomy" id="3058600"/>
    <lineage>
        <taxon>Bacteria</taxon>
        <taxon>Pseudomonadati</taxon>
        <taxon>Pseudomonadota</taxon>
        <taxon>Betaproteobacteria</taxon>
        <taxon>Burkholderiales</taxon>
        <taxon>Burkholderiaceae</taxon>
        <taxon>Ralstonia</taxon>
    </lineage>
</organism>
<dbReference type="InterPro" id="IPR012334">
    <property type="entry name" value="Pectin_lyas_fold"/>
</dbReference>
<name>A0ABM9J0W8_9RALS</name>
<dbReference type="InterPro" id="IPR011050">
    <property type="entry name" value="Pectin_lyase_fold/virulence"/>
</dbReference>
<gene>
    <name evidence="2" type="ORF">LMG7141_00790</name>
</gene>
<dbReference type="Proteomes" id="UP001189616">
    <property type="component" value="Unassembled WGS sequence"/>
</dbReference>
<dbReference type="InterPro" id="IPR024535">
    <property type="entry name" value="RHGA/B-epi-like_pectate_lyase"/>
</dbReference>
<feature type="domain" description="Rhamnogalacturonase A/B/Epimerase-like pectate lyase" evidence="1">
    <location>
        <begin position="341"/>
        <end position="410"/>
    </location>
</feature>
<accession>A0ABM9J0W8</accession>